<dbReference type="AlphaFoldDB" id="W7AQ01"/>
<dbReference type="GO" id="GO:0001732">
    <property type="term" value="P:formation of cytoplasmic translation initiation complex"/>
    <property type="evidence" value="ECO:0007669"/>
    <property type="project" value="UniProtKB-UniRule"/>
</dbReference>
<accession>W7AQ01</accession>
<evidence type="ECO:0000256" key="5">
    <source>
        <dbReference type="HAMAP-Rule" id="MF_03003"/>
    </source>
</evidence>
<name>W7AQ01_9APIC</name>
<dbReference type="GO" id="GO:0016282">
    <property type="term" value="C:eukaryotic 43S preinitiation complex"/>
    <property type="evidence" value="ECO:0007669"/>
    <property type="project" value="UniProtKB-UniRule"/>
</dbReference>
<comment type="similarity">
    <text evidence="5">Belongs to the eIF-3 subunit D family.</text>
</comment>
<dbReference type="GO" id="GO:0033290">
    <property type="term" value="C:eukaryotic 48S preinitiation complex"/>
    <property type="evidence" value="ECO:0007669"/>
    <property type="project" value="UniProtKB-UniRule"/>
</dbReference>
<reference evidence="7 8" key="1">
    <citation type="submission" date="2013-02" db="EMBL/GenBank/DDBJ databases">
        <title>The Genome Sequence of Plasmodium inui San Antonio 1.</title>
        <authorList>
            <consortium name="The Broad Institute Genome Sequencing Platform"/>
            <consortium name="The Broad Institute Genome Sequencing Center for Infectious Disease"/>
            <person name="Neafsey D."/>
            <person name="Cheeseman I."/>
            <person name="Volkman S."/>
            <person name="Adams J."/>
            <person name="Walker B."/>
            <person name="Young S.K."/>
            <person name="Zeng Q."/>
            <person name="Gargeya S."/>
            <person name="Fitzgerald M."/>
            <person name="Haas B."/>
            <person name="Abouelleil A."/>
            <person name="Alvarado L."/>
            <person name="Arachchi H.M."/>
            <person name="Berlin A.M."/>
            <person name="Chapman S.B."/>
            <person name="Dewar J."/>
            <person name="Goldberg J."/>
            <person name="Griggs A."/>
            <person name="Gujja S."/>
            <person name="Hansen M."/>
            <person name="Howarth C."/>
            <person name="Imamovic A."/>
            <person name="Larimer J."/>
            <person name="McCowan C."/>
            <person name="Murphy C."/>
            <person name="Neiman D."/>
            <person name="Pearson M."/>
            <person name="Priest M."/>
            <person name="Roberts A."/>
            <person name="Saif S."/>
            <person name="Shea T."/>
            <person name="Sisk P."/>
            <person name="Sykes S."/>
            <person name="Wortman J."/>
            <person name="Nusbaum C."/>
            <person name="Birren B."/>
        </authorList>
    </citation>
    <scope>NUCLEOTIDE SEQUENCE [LARGE SCALE GENOMIC DNA]</scope>
    <source>
        <strain evidence="7 8">San Antonio 1</strain>
    </source>
</reference>
<evidence type="ECO:0000256" key="1">
    <source>
        <dbReference type="ARBA" id="ARBA00022490"/>
    </source>
</evidence>
<keyword evidence="2 5" id="KW-0396">Initiation factor</keyword>
<dbReference type="VEuPathDB" id="PlasmoDB:C922_02197"/>
<dbReference type="Proteomes" id="UP000030640">
    <property type="component" value="Unassembled WGS sequence"/>
</dbReference>
<dbReference type="EMBL" id="KI965466">
    <property type="protein sequence ID" value="EUD67491.1"/>
    <property type="molecule type" value="Genomic_DNA"/>
</dbReference>
<dbReference type="InterPro" id="IPR007783">
    <property type="entry name" value="eIF3d"/>
</dbReference>
<dbReference type="GO" id="GO:0003743">
    <property type="term" value="F:translation initiation factor activity"/>
    <property type="evidence" value="ECO:0007669"/>
    <property type="project" value="UniProtKB-UniRule"/>
</dbReference>
<evidence type="ECO:0000256" key="6">
    <source>
        <dbReference type="SAM" id="Coils"/>
    </source>
</evidence>
<dbReference type="GO" id="GO:0002191">
    <property type="term" value="P:cap-dependent translational initiation"/>
    <property type="evidence" value="ECO:0007669"/>
    <property type="project" value="UniProtKB-UniRule"/>
</dbReference>
<keyword evidence="3" id="KW-0694">RNA-binding</keyword>
<proteinExistence type="inferred from homology"/>
<feature type="region of interest" description="RNA gate" evidence="5">
    <location>
        <begin position="299"/>
        <end position="313"/>
    </location>
</feature>
<dbReference type="GO" id="GO:0098808">
    <property type="term" value="F:mRNA cap binding"/>
    <property type="evidence" value="ECO:0007669"/>
    <property type="project" value="UniProtKB-UniRule"/>
</dbReference>
<keyword evidence="6" id="KW-0175">Coiled coil</keyword>
<keyword evidence="4 5" id="KW-0648">Protein biosynthesis</keyword>
<protein>
    <recommendedName>
        <fullName evidence="5">Eukaryotic translation initiation factor 3 subunit D</fullName>
        <shortName evidence="5">eIF3d</shortName>
    </recommendedName>
    <alternativeName>
        <fullName evidence="5">Eukaryotic translation initiation factor 3 subunit 7</fullName>
    </alternativeName>
</protein>
<dbReference type="GeneID" id="20037471"/>
<comment type="function">
    <text evidence="5">mRNA cap-binding component of the eukaryotic translation initiation factor 3 (eIF-3) complex, which is involved in protein synthesis of a specialized repertoire of mRNAs and, together with other initiation factors, stimulates binding of mRNA and methionyl-tRNAi to the 40S ribosome. The eIF-3 complex specifically targets and initiates translation of a subset of mRNAs involved in cell proliferation. In the eIF-3 complex, eif3d specifically recognizes and binds the 7-methylguanosine cap of a subset of mRNAs.</text>
</comment>
<dbReference type="Pfam" id="PF05091">
    <property type="entry name" value="eIF-3_zeta"/>
    <property type="match status" value="1"/>
</dbReference>
<comment type="subcellular location">
    <subcellularLocation>
        <location evidence="5">Cytoplasm</location>
    </subcellularLocation>
</comment>
<dbReference type="HAMAP" id="MF_03003">
    <property type="entry name" value="eIF3d"/>
    <property type="match status" value="1"/>
</dbReference>
<feature type="coiled-coil region" evidence="6">
    <location>
        <begin position="111"/>
        <end position="145"/>
    </location>
</feature>
<comment type="domain">
    <text evidence="5">The RNA gate region regulates mRNA cap recognition to prevent promiscuous mRNA-binding before assembly of eif3d into the full eukaryotic translation initiation factor 3 (eIF-3) complex.</text>
</comment>
<gene>
    <name evidence="7" type="ORF">C922_02197</name>
</gene>
<dbReference type="PANTHER" id="PTHR12399">
    <property type="entry name" value="EUKARYOTIC TRANSLATION INITIATION FACTOR 3 SUBUNIT 7"/>
    <property type="match status" value="1"/>
</dbReference>
<evidence type="ECO:0000256" key="2">
    <source>
        <dbReference type="ARBA" id="ARBA00022540"/>
    </source>
</evidence>
<evidence type="ECO:0000256" key="4">
    <source>
        <dbReference type="ARBA" id="ARBA00022917"/>
    </source>
</evidence>
<dbReference type="GO" id="GO:0005852">
    <property type="term" value="C:eukaryotic translation initiation factor 3 complex"/>
    <property type="evidence" value="ECO:0007669"/>
    <property type="project" value="UniProtKB-UniRule"/>
</dbReference>
<keyword evidence="8" id="KW-1185">Reference proteome</keyword>
<dbReference type="PIRSF" id="PIRSF016281">
    <property type="entry name" value="EIF-3_zeta"/>
    <property type="match status" value="1"/>
</dbReference>
<dbReference type="OrthoDB" id="16538at2759"/>
<evidence type="ECO:0000313" key="8">
    <source>
        <dbReference type="Proteomes" id="UP000030640"/>
    </source>
</evidence>
<comment type="subunit">
    <text evidence="5">Component of the eukaryotic translation initiation factor 3 (eIF-3) complex.</text>
</comment>
<dbReference type="RefSeq" id="XP_008816018.1">
    <property type="nucleotide sequence ID" value="XM_008817796.1"/>
</dbReference>
<dbReference type="PANTHER" id="PTHR12399:SF0">
    <property type="entry name" value="EUKARYOTIC TRANSLATION INITIATION FACTOR 3 SUBUNIT D"/>
    <property type="match status" value="1"/>
</dbReference>
<sequence length="553" mass="63365">MSAFKLIGVANNRTWGPDSKNEDLVNQCMGELKKYQFEPSMKFEKIGKICDFTSSSYQKNVKDANKNSNEGNALEDEQQFQTVDLRAGQKQKGPLYNKKKNMNKQTTQAFAQKQEEENNLYSSRIKTAEQKKQKLLQQAKTARMNARHRIFTEWSIEPTPVWTVECEVMFNELPKKLIKMDNFQMQDIYFRGRLLYYDKKFENINVKSPPGLVNQNKDNNYLVCKTMDDQSLMEILLDEDKKSRASAGADGLSSTNIIVVSTDQILSCLMSAAQSKYSWHLLITKEGNKIIIDKDEDSIVDLLTVNENSIDAPTQDNENKINSLQALGFEALKINQRFRKQVLLKNEEAEQYDNASFTAKNCKNLDVLYRYRKIVIPPIVHGSSKRNCTLITRGEIHSKLKGAANSYVYICALNEYDIKSHKNWRSQIENQKGALLANEIRNNTSKLQKFLCQALISGCEDIKLGFISRKNANDAENHHILSIQSHKTKDLSTQIGLKYENIWGILRYIVDIISDKPDGKYVILKDPLKALLRLTSAKIIFLKHARLGVYIPM</sequence>
<evidence type="ECO:0000313" key="7">
    <source>
        <dbReference type="EMBL" id="EUD67491.1"/>
    </source>
</evidence>
<keyword evidence="1 5" id="KW-0963">Cytoplasm</keyword>
<evidence type="ECO:0000256" key="3">
    <source>
        <dbReference type="ARBA" id="ARBA00022884"/>
    </source>
</evidence>
<organism evidence="7 8">
    <name type="scientific">Plasmodium inui San Antonio 1</name>
    <dbReference type="NCBI Taxonomy" id="1237626"/>
    <lineage>
        <taxon>Eukaryota</taxon>
        <taxon>Sar</taxon>
        <taxon>Alveolata</taxon>
        <taxon>Apicomplexa</taxon>
        <taxon>Aconoidasida</taxon>
        <taxon>Haemosporida</taxon>
        <taxon>Plasmodiidae</taxon>
        <taxon>Plasmodium</taxon>
        <taxon>Plasmodium (Plasmodium)</taxon>
    </lineage>
</organism>